<feature type="region of interest" description="Disordered" evidence="1">
    <location>
        <begin position="62"/>
        <end position="125"/>
    </location>
</feature>
<proteinExistence type="predicted"/>
<evidence type="ECO:0000256" key="1">
    <source>
        <dbReference type="SAM" id="MobiDB-lite"/>
    </source>
</evidence>
<dbReference type="AlphaFoldDB" id="X0URZ8"/>
<feature type="compositionally biased region" description="Polar residues" evidence="1">
    <location>
        <begin position="63"/>
        <end position="74"/>
    </location>
</feature>
<name>X0URZ8_9ZZZZ</name>
<sequence>LYTLPERNAIFGATLTDSEKASWESAAINAASTDAQIEAHIEMLESIYNDVMDRMQDKMRMSKWSSTFQEGIQSQRDRYSTRQGDSAPTPGSAPQGVEQSEWDGYSAAEKQEVNDYIDEYGGLPE</sequence>
<feature type="non-terminal residue" evidence="2">
    <location>
        <position position="1"/>
    </location>
</feature>
<dbReference type="EMBL" id="BARS01025343">
    <property type="protein sequence ID" value="GAG03063.1"/>
    <property type="molecule type" value="Genomic_DNA"/>
</dbReference>
<gene>
    <name evidence="2" type="ORF">S01H1_40067</name>
</gene>
<protein>
    <submittedName>
        <fullName evidence="2">Uncharacterized protein</fullName>
    </submittedName>
</protein>
<accession>X0URZ8</accession>
<evidence type="ECO:0000313" key="2">
    <source>
        <dbReference type="EMBL" id="GAG03063.1"/>
    </source>
</evidence>
<organism evidence="2">
    <name type="scientific">marine sediment metagenome</name>
    <dbReference type="NCBI Taxonomy" id="412755"/>
    <lineage>
        <taxon>unclassified sequences</taxon>
        <taxon>metagenomes</taxon>
        <taxon>ecological metagenomes</taxon>
    </lineage>
</organism>
<comment type="caution">
    <text evidence="2">The sequence shown here is derived from an EMBL/GenBank/DDBJ whole genome shotgun (WGS) entry which is preliminary data.</text>
</comment>
<reference evidence="2" key="1">
    <citation type="journal article" date="2014" name="Front. Microbiol.">
        <title>High frequency of phylogenetically diverse reductive dehalogenase-homologous genes in deep subseafloor sedimentary metagenomes.</title>
        <authorList>
            <person name="Kawai M."/>
            <person name="Futagami T."/>
            <person name="Toyoda A."/>
            <person name="Takaki Y."/>
            <person name="Nishi S."/>
            <person name="Hori S."/>
            <person name="Arai W."/>
            <person name="Tsubouchi T."/>
            <person name="Morono Y."/>
            <person name="Uchiyama I."/>
            <person name="Ito T."/>
            <person name="Fujiyama A."/>
            <person name="Inagaki F."/>
            <person name="Takami H."/>
        </authorList>
    </citation>
    <scope>NUCLEOTIDE SEQUENCE</scope>
    <source>
        <strain evidence="2">Expedition CK06-06</strain>
    </source>
</reference>